<dbReference type="Gene3D" id="3.30.300.30">
    <property type="match status" value="1"/>
</dbReference>
<evidence type="ECO:0000313" key="3">
    <source>
        <dbReference type="Proteomes" id="UP000019918"/>
    </source>
</evidence>
<reference evidence="2 3" key="1">
    <citation type="submission" date="2014-02" db="EMBL/GenBank/DDBJ databases">
        <title>Draft genome of Erwinia mallotivora strain BT-MARDI, a papaya dieback pathogen.</title>
        <authorList>
            <person name="Redzuan R."/>
            <person name="Abu Bakar N."/>
            <person name="Badrun R."/>
            <person name="Mohd Raih M.F."/>
            <person name="Rozano L."/>
            <person name="Mat Amin N."/>
        </authorList>
    </citation>
    <scope>NUCLEOTIDE SEQUENCE [LARGE SCALE GENOMIC DNA]</scope>
    <source>
        <strain evidence="2 3">BT-MARDI</strain>
    </source>
</reference>
<feature type="domain" description="AMP-dependent synthetase/ligase" evidence="1">
    <location>
        <begin position="68"/>
        <end position="300"/>
    </location>
</feature>
<dbReference type="EMBL" id="JFHN01000056">
    <property type="protein sequence ID" value="EXU74580.1"/>
    <property type="molecule type" value="Genomic_DNA"/>
</dbReference>
<dbReference type="PANTHER" id="PTHR45398:SF1">
    <property type="entry name" value="ENZYME, PUTATIVE (JCVI)-RELATED"/>
    <property type="match status" value="1"/>
</dbReference>
<dbReference type="InterPro" id="IPR020845">
    <property type="entry name" value="AMP-binding_CS"/>
</dbReference>
<dbReference type="STRING" id="69222.BG55_15855"/>
<gene>
    <name evidence="2" type="ORF">BG55_15855</name>
</gene>
<keyword evidence="3" id="KW-1185">Reference proteome</keyword>
<dbReference type="AlphaFoldDB" id="A0A014NLA9"/>
<name>A0A014NLA9_9GAMM</name>
<comment type="caution">
    <text evidence="2">The sequence shown here is derived from an EMBL/GenBank/DDBJ whole genome shotgun (WGS) entry which is preliminary data.</text>
</comment>
<dbReference type="SUPFAM" id="SSF56801">
    <property type="entry name" value="Acetyl-CoA synthetase-like"/>
    <property type="match status" value="1"/>
</dbReference>
<dbReference type="InterPro" id="IPR042099">
    <property type="entry name" value="ANL_N_sf"/>
</dbReference>
<dbReference type="PROSITE" id="PS00455">
    <property type="entry name" value="AMP_BINDING"/>
    <property type="match status" value="1"/>
</dbReference>
<dbReference type="OrthoDB" id="9787658at2"/>
<dbReference type="Pfam" id="PF00501">
    <property type="entry name" value="AMP-binding"/>
    <property type="match status" value="1"/>
</dbReference>
<dbReference type="InterPro" id="IPR000873">
    <property type="entry name" value="AMP-dep_synth/lig_dom"/>
</dbReference>
<organism evidence="2 3">
    <name type="scientific">Erwinia mallotivora</name>
    <dbReference type="NCBI Taxonomy" id="69222"/>
    <lineage>
        <taxon>Bacteria</taxon>
        <taxon>Pseudomonadati</taxon>
        <taxon>Pseudomonadota</taxon>
        <taxon>Gammaproteobacteria</taxon>
        <taxon>Enterobacterales</taxon>
        <taxon>Erwiniaceae</taxon>
        <taxon>Erwinia</taxon>
    </lineage>
</organism>
<evidence type="ECO:0000313" key="2">
    <source>
        <dbReference type="EMBL" id="EXU74580.1"/>
    </source>
</evidence>
<dbReference type="Proteomes" id="UP000019918">
    <property type="component" value="Unassembled WGS sequence"/>
</dbReference>
<dbReference type="PATRIC" id="fig|69222.5.peg.3235"/>
<protein>
    <submittedName>
        <fullName evidence="2">AMP-binding protein</fullName>
    </submittedName>
</protein>
<dbReference type="RefSeq" id="WP_034939045.1">
    <property type="nucleotide sequence ID" value="NZ_JFHN01000056.1"/>
</dbReference>
<proteinExistence type="predicted"/>
<dbReference type="PANTHER" id="PTHR45398">
    <property type="match status" value="1"/>
</dbReference>
<sequence>MSSTLTATGDWLSLAGDAAIARRGALILGRTQWRQQIVSLGQRLLSRPESRWALCFDDSYLFSVALLATLHAGKVPVIPGHCRQSLLLEQADEFDALLCDQPLSLDCPVWQLNEAVPAQPDGTKAAALAGDALLPPIAADACIILFTSGSTGKPRKVSRPVSCLDEEARWLAGLWGERLLNCTFVASVSHQHLYGLTFRIILPLALGQPFDSRQIAYSEQLPALDSAQRYVFITSPAFIRRLDTGLPAPTCQLIVSAGGVLPRAEAQRAEAWLQQPVAEIYGSTETGVLASRIATAENRCWQPFSQVRFSAENQHWRVRSPLIPHDEGLLLDDRLTFSGTGFDLGERHDRTVKIEDKRVSLSDIERRLLALPGVQDAAALVISRPGRSSIGVVLALESVFSEVALKQLKRQWGEELKRWLEPVAIPRYWRVVDTIPQNSQSKRAWPQIQELFHAAR</sequence>
<dbReference type="Gene3D" id="3.40.50.12780">
    <property type="entry name" value="N-terminal domain of ligase-like"/>
    <property type="match status" value="1"/>
</dbReference>
<evidence type="ECO:0000259" key="1">
    <source>
        <dbReference type="Pfam" id="PF00501"/>
    </source>
</evidence>
<accession>A0A014NLA9</accession>
<dbReference type="InterPro" id="IPR045851">
    <property type="entry name" value="AMP-bd_C_sf"/>
</dbReference>